<keyword evidence="4" id="KW-0812">Transmembrane</keyword>
<keyword evidence="4" id="KW-0472">Membrane</keyword>
<dbReference type="Pfam" id="PF04234">
    <property type="entry name" value="CopC"/>
    <property type="match status" value="1"/>
</dbReference>
<evidence type="ECO:0000256" key="3">
    <source>
        <dbReference type="SAM" id="MobiDB-lite"/>
    </source>
</evidence>
<feature type="region of interest" description="Disordered" evidence="3">
    <location>
        <begin position="127"/>
        <end position="174"/>
    </location>
</feature>
<keyword evidence="4" id="KW-1133">Transmembrane helix</keyword>
<dbReference type="Gene3D" id="2.60.40.1220">
    <property type="match status" value="1"/>
</dbReference>
<feature type="signal peptide" evidence="5">
    <location>
        <begin position="1"/>
        <end position="32"/>
    </location>
</feature>
<dbReference type="Proteomes" id="UP000618733">
    <property type="component" value="Unassembled WGS sequence"/>
</dbReference>
<dbReference type="GO" id="GO:0005507">
    <property type="term" value="F:copper ion binding"/>
    <property type="evidence" value="ECO:0007669"/>
    <property type="project" value="InterPro"/>
</dbReference>
<evidence type="ECO:0000256" key="5">
    <source>
        <dbReference type="SAM" id="SignalP"/>
    </source>
</evidence>
<dbReference type="RefSeq" id="WP_200131121.1">
    <property type="nucleotide sequence ID" value="NZ_JAEHOI010000002.1"/>
</dbReference>
<evidence type="ECO:0000313" key="7">
    <source>
        <dbReference type="EMBL" id="MBK0420915.1"/>
    </source>
</evidence>
<dbReference type="EMBL" id="JAEHOI010000002">
    <property type="protein sequence ID" value="MBK0420915.1"/>
    <property type="molecule type" value="Genomic_DNA"/>
</dbReference>
<dbReference type="InterPro" id="IPR014755">
    <property type="entry name" value="Cu-Rt/internalin_Ig-like"/>
</dbReference>
<dbReference type="InterPro" id="IPR014756">
    <property type="entry name" value="Ig_E-set"/>
</dbReference>
<dbReference type="GO" id="GO:0042597">
    <property type="term" value="C:periplasmic space"/>
    <property type="evidence" value="ECO:0007669"/>
    <property type="project" value="InterPro"/>
</dbReference>
<evidence type="ECO:0000259" key="6">
    <source>
        <dbReference type="Pfam" id="PF04234"/>
    </source>
</evidence>
<dbReference type="AlphaFoldDB" id="A0A934QA08"/>
<sequence length="237" mass="23712">MTSTIRTRIAALAVAFGVAFAALLTFASPAQAHDSLVNTVLGADDAGKTDSFTLTFSNSIIEVGTEIVVKGPGGKALSVDKPKVAGPDVTQSLGKDLAAGEYSAAWRVVSSDGHPIEGTFGITIDDSGKGVLSKTAPAPEHEHAEGHEGEGDHATEPAGHSHAEGEQHSDGAGGMNPGVLTAVIIGAAVVVIGGVTAAVVGTRRRKSAMDEAIGGGNAAKSASEPRDGTPQDSTQGE</sequence>
<comment type="caution">
    <text evidence="7">The sequence shown here is derived from an EMBL/GenBank/DDBJ whole genome shotgun (WGS) entry which is preliminary data.</text>
</comment>
<dbReference type="SUPFAM" id="SSF81296">
    <property type="entry name" value="E set domains"/>
    <property type="match status" value="1"/>
</dbReference>
<protein>
    <submittedName>
        <fullName evidence="7">Copper resistance protein CopC</fullName>
    </submittedName>
</protein>
<proteinExistence type="predicted"/>
<feature type="domain" description="CopC" evidence="6">
    <location>
        <begin position="33"/>
        <end position="122"/>
    </location>
</feature>
<feature type="region of interest" description="Disordered" evidence="3">
    <location>
        <begin position="204"/>
        <end position="237"/>
    </location>
</feature>
<reference evidence="7" key="1">
    <citation type="submission" date="2020-12" db="EMBL/GenBank/DDBJ databases">
        <title>Leucobacter sp. CAS2, isolated from Chromium sludge.</title>
        <authorList>
            <person name="Xu Z."/>
        </authorList>
    </citation>
    <scope>NUCLEOTIDE SEQUENCE</scope>
    <source>
        <strain evidence="7">CSA2</strain>
    </source>
</reference>
<feature type="chain" id="PRO_5037081595" evidence="5">
    <location>
        <begin position="33"/>
        <end position="237"/>
    </location>
</feature>
<gene>
    <name evidence="7" type="ORF">JD292_02315</name>
</gene>
<name>A0A934QA08_9MICO</name>
<organism evidence="7 8">
    <name type="scientific">Leucobacter edaphi</name>
    <dbReference type="NCBI Taxonomy" id="2796472"/>
    <lineage>
        <taxon>Bacteria</taxon>
        <taxon>Bacillati</taxon>
        <taxon>Actinomycetota</taxon>
        <taxon>Actinomycetes</taxon>
        <taxon>Micrococcales</taxon>
        <taxon>Microbacteriaceae</taxon>
        <taxon>Leucobacter</taxon>
    </lineage>
</organism>
<evidence type="ECO:0000256" key="1">
    <source>
        <dbReference type="ARBA" id="ARBA00022729"/>
    </source>
</evidence>
<keyword evidence="2" id="KW-0186">Copper</keyword>
<feature type="compositionally biased region" description="Basic and acidic residues" evidence="3">
    <location>
        <begin position="139"/>
        <end position="169"/>
    </location>
</feature>
<dbReference type="GO" id="GO:0046688">
    <property type="term" value="P:response to copper ion"/>
    <property type="evidence" value="ECO:0007669"/>
    <property type="project" value="InterPro"/>
</dbReference>
<keyword evidence="8" id="KW-1185">Reference proteome</keyword>
<accession>A0A934QA08</accession>
<evidence type="ECO:0000313" key="8">
    <source>
        <dbReference type="Proteomes" id="UP000618733"/>
    </source>
</evidence>
<evidence type="ECO:0000256" key="2">
    <source>
        <dbReference type="ARBA" id="ARBA00023008"/>
    </source>
</evidence>
<feature type="transmembrane region" description="Helical" evidence="4">
    <location>
        <begin position="179"/>
        <end position="200"/>
    </location>
</feature>
<keyword evidence="1 5" id="KW-0732">Signal</keyword>
<dbReference type="InterPro" id="IPR007348">
    <property type="entry name" value="CopC_dom"/>
</dbReference>
<evidence type="ECO:0000256" key="4">
    <source>
        <dbReference type="SAM" id="Phobius"/>
    </source>
</evidence>